<reference evidence="2" key="1">
    <citation type="submission" date="2021-02" db="EMBL/GenBank/DDBJ databases">
        <title>First Annotated Genome of the Yellow-green Alga Tribonema minus.</title>
        <authorList>
            <person name="Mahan K.M."/>
        </authorList>
    </citation>
    <scope>NUCLEOTIDE SEQUENCE</scope>
    <source>
        <strain evidence="2">UTEX B ZZ1240</strain>
    </source>
</reference>
<dbReference type="Proteomes" id="UP000664859">
    <property type="component" value="Unassembled WGS sequence"/>
</dbReference>
<evidence type="ECO:0000256" key="1">
    <source>
        <dbReference type="SAM" id="Coils"/>
    </source>
</evidence>
<gene>
    <name evidence="2" type="ORF">JKP88DRAFT_320173</name>
</gene>
<feature type="coiled-coil region" evidence="1">
    <location>
        <begin position="198"/>
        <end position="225"/>
    </location>
</feature>
<evidence type="ECO:0000313" key="3">
    <source>
        <dbReference type="Proteomes" id="UP000664859"/>
    </source>
</evidence>
<comment type="caution">
    <text evidence="2">The sequence shown here is derived from an EMBL/GenBank/DDBJ whole genome shotgun (WGS) entry which is preliminary data.</text>
</comment>
<dbReference type="OrthoDB" id="206962at2759"/>
<sequence length="372" mass="40948">MSGQGSGDGELHIGLKDLVNVELAEGVFTRFVAALNSHATELHSLKQQLQAKVSAESFNREIQSIDRRLCGLEQRGESMQQRLQSEVKRLQLWAMDRQAGEDLWASCRSLQQTLAAQQAALATKLERSEVQHVQHLVGRVAAVAGFMDDSKARVTALEGAVQRAHEQHRLLADSADATKQRVEALHNSLSTRASDHSVAQLERQLENLRDAVAAHERRCGELHASAAATRATLEARLREAGDAAQRERLASENRREAMADEVDAKLATKADVAICDGMWSELRAEIDCKAWGHEHRGLAERVDGLSSDQAATAKQAALAVRFVNWFSTRGEAYDHNLNAVEKQLHGMATSALSSINQRQPYSGTLRFTPADR</sequence>
<evidence type="ECO:0000313" key="2">
    <source>
        <dbReference type="EMBL" id="KAG5181948.1"/>
    </source>
</evidence>
<name>A0A835YWF1_9STRA</name>
<keyword evidence="3" id="KW-1185">Reference proteome</keyword>
<organism evidence="2 3">
    <name type="scientific">Tribonema minus</name>
    <dbReference type="NCBI Taxonomy" id="303371"/>
    <lineage>
        <taxon>Eukaryota</taxon>
        <taxon>Sar</taxon>
        <taxon>Stramenopiles</taxon>
        <taxon>Ochrophyta</taxon>
        <taxon>PX clade</taxon>
        <taxon>Xanthophyceae</taxon>
        <taxon>Tribonematales</taxon>
        <taxon>Tribonemataceae</taxon>
        <taxon>Tribonema</taxon>
    </lineage>
</organism>
<accession>A0A835YWF1</accession>
<proteinExistence type="predicted"/>
<keyword evidence="1" id="KW-0175">Coiled coil</keyword>
<protein>
    <submittedName>
        <fullName evidence="2">Uncharacterized protein</fullName>
    </submittedName>
</protein>
<dbReference type="EMBL" id="JAFCMP010000279">
    <property type="protein sequence ID" value="KAG5181948.1"/>
    <property type="molecule type" value="Genomic_DNA"/>
</dbReference>
<dbReference type="AlphaFoldDB" id="A0A835YWF1"/>